<reference evidence="2 3" key="1">
    <citation type="journal article" date="2017" name="BMC Genomics">
        <title>Comparative genomic and phylogenomic analyses of the Bifidobacteriaceae family.</title>
        <authorList>
            <person name="Lugli G.A."/>
            <person name="Milani C."/>
            <person name="Turroni F."/>
            <person name="Duranti S."/>
            <person name="Mancabelli L."/>
            <person name="Mangifesta M."/>
            <person name="Ferrario C."/>
            <person name="Modesto M."/>
            <person name="Mattarelli P."/>
            <person name="Jiri K."/>
            <person name="van Sinderen D."/>
            <person name="Ventura M."/>
        </authorList>
    </citation>
    <scope>NUCLEOTIDE SEQUENCE [LARGE SCALE GENOMIC DNA]</scope>
    <source>
        <strain evidence="2 3">DSM 24762</strain>
    </source>
</reference>
<accession>A0A261F4S0</accession>
<keyword evidence="3" id="KW-1185">Reference proteome</keyword>
<dbReference type="PROSITE" id="PS51257">
    <property type="entry name" value="PROKAR_LIPOPROTEIN"/>
    <property type="match status" value="1"/>
</dbReference>
<dbReference type="RefSeq" id="WP_158520638.1">
    <property type="nucleotide sequence ID" value="NZ_JBHLWS010000013.1"/>
</dbReference>
<keyword evidence="1" id="KW-1133">Transmembrane helix</keyword>
<keyword evidence="1" id="KW-0472">Membrane</keyword>
<evidence type="ECO:0000313" key="3">
    <source>
        <dbReference type="Proteomes" id="UP000243657"/>
    </source>
</evidence>
<evidence type="ECO:0000313" key="2">
    <source>
        <dbReference type="EMBL" id="OZG54137.1"/>
    </source>
</evidence>
<dbReference type="AlphaFoldDB" id="A0A261F4S0"/>
<feature type="transmembrane region" description="Helical" evidence="1">
    <location>
        <begin position="26"/>
        <end position="43"/>
    </location>
</feature>
<comment type="caution">
    <text evidence="2">The sequence shown here is derived from an EMBL/GenBank/DDBJ whole genome shotgun (WGS) entry which is preliminary data.</text>
</comment>
<organism evidence="2 3">
    <name type="scientific">Alloscardovia macacae</name>
    <dbReference type="NCBI Taxonomy" id="1160091"/>
    <lineage>
        <taxon>Bacteria</taxon>
        <taxon>Bacillati</taxon>
        <taxon>Actinomycetota</taxon>
        <taxon>Actinomycetes</taxon>
        <taxon>Bifidobacteriales</taxon>
        <taxon>Bifidobacteriaceae</taxon>
        <taxon>Alloscardovia</taxon>
    </lineage>
</organism>
<sequence>MKKTITTLSILFAITASIGAFYQWNPFLISACALAAALTPLILKESKNDD</sequence>
<evidence type="ECO:0000256" key="1">
    <source>
        <dbReference type="SAM" id="Phobius"/>
    </source>
</evidence>
<protein>
    <submittedName>
        <fullName evidence="2">Uncharacterized protein</fullName>
    </submittedName>
</protein>
<dbReference type="EMBL" id="MWWT01000005">
    <property type="protein sequence ID" value="OZG54137.1"/>
    <property type="molecule type" value="Genomic_DNA"/>
</dbReference>
<gene>
    <name evidence="2" type="ORF">ALMA_0598</name>
</gene>
<proteinExistence type="predicted"/>
<dbReference type="Proteomes" id="UP000243657">
    <property type="component" value="Unassembled WGS sequence"/>
</dbReference>
<name>A0A261F4S0_9BIFI</name>
<keyword evidence="1" id="KW-0812">Transmembrane</keyword>